<feature type="non-terminal residue" evidence="1">
    <location>
        <position position="1"/>
    </location>
</feature>
<feature type="non-terminal residue" evidence="1">
    <location>
        <position position="108"/>
    </location>
</feature>
<protein>
    <submittedName>
        <fullName evidence="1">Uncharacterized protein</fullName>
    </submittedName>
</protein>
<sequence length="108" mass="12296">GLRAFNRYVDSSYELSEVDRGGCHYLPVHVDKEAVLDMLNVCSVYRSALDSPRFNVDNEIVEHLRGLAIPKTMPVLMTNVPLLHLEGYIKAHPKVNIRYIRSSVEIDD</sequence>
<reference evidence="1" key="1">
    <citation type="submission" date="2015-11" db="EMBL/GenBank/DDBJ databases">
        <title>De novo transcriptome assembly of four potential Pierce s Disease insect vectors from Arizona vineyards.</title>
        <authorList>
            <person name="Tassone E.E."/>
        </authorList>
    </citation>
    <scope>NUCLEOTIDE SEQUENCE</scope>
</reference>
<name>A0A1B6IB32_9HEMI</name>
<evidence type="ECO:0000313" key="1">
    <source>
        <dbReference type="EMBL" id="JAS84103.1"/>
    </source>
</evidence>
<dbReference type="AlphaFoldDB" id="A0A1B6IB32"/>
<organism evidence="1">
    <name type="scientific">Homalodisca liturata</name>
    <dbReference type="NCBI Taxonomy" id="320908"/>
    <lineage>
        <taxon>Eukaryota</taxon>
        <taxon>Metazoa</taxon>
        <taxon>Ecdysozoa</taxon>
        <taxon>Arthropoda</taxon>
        <taxon>Hexapoda</taxon>
        <taxon>Insecta</taxon>
        <taxon>Pterygota</taxon>
        <taxon>Neoptera</taxon>
        <taxon>Paraneoptera</taxon>
        <taxon>Hemiptera</taxon>
        <taxon>Auchenorrhyncha</taxon>
        <taxon>Membracoidea</taxon>
        <taxon>Cicadellidae</taxon>
        <taxon>Cicadellinae</taxon>
        <taxon>Proconiini</taxon>
        <taxon>Homalodisca</taxon>
    </lineage>
</organism>
<dbReference type="EMBL" id="GECU01023603">
    <property type="protein sequence ID" value="JAS84103.1"/>
    <property type="molecule type" value="Transcribed_RNA"/>
</dbReference>
<accession>A0A1B6IB32</accession>
<gene>
    <name evidence="1" type="ORF">g.55655</name>
</gene>
<proteinExistence type="predicted"/>